<dbReference type="EMBL" id="VSZQ01000001">
    <property type="protein sequence ID" value="TYR66548.1"/>
    <property type="molecule type" value="Genomic_DNA"/>
</dbReference>
<keyword evidence="5 8" id="KW-1133">Transmembrane helix</keyword>
<dbReference type="InterPro" id="IPR036259">
    <property type="entry name" value="MFS_trans_sf"/>
</dbReference>
<feature type="transmembrane region" description="Helical" evidence="8">
    <location>
        <begin position="208"/>
        <end position="226"/>
    </location>
</feature>
<organism evidence="10 11">
    <name type="scientific">Streptomyces parvus</name>
    <dbReference type="NCBI Taxonomy" id="66428"/>
    <lineage>
        <taxon>Bacteria</taxon>
        <taxon>Bacillati</taxon>
        <taxon>Actinomycetota</taxon>
        <taxon>Actinomycetes</taxon>
        <taxon>Kitasatosporales</taxon>
        <taxon>Streptomycetaceae</taxon>
        <taxon>Streptomyces</taxon>
    </lineage>
</organism>
<keyword evidence="3" id="KW-1003">Cell membrane</keyword>
<sequence>MSGMTSTPTRVQGTNRRRAALIVLCFVQFMLVLDDTVVSVALPSIQDDLGFSTAGLAWVVNAYFLAFGGLLVLFGRAADLLGRRRVFLAGIALFGAASLACGLAQEPWQLVAGRFVQGAGAAMASPAALALITLLFPGPEERAKAFGVWGGIAGLGGTLGLVISGALTGLASWRWIFLINLPVALLTLALLPRLVAESRAHRQAHIDVPGAVLGTGTLISLVYGLLQTGESGWGHAASVLPLALALVLTVSFLAVETRTAEPLVPLDFLSSRVRAVANGTALLFSAAFYAMAFLLMLHLQTVLDYGPLTAGVAYLPYGAGIFVGMWLSSRAVLRLGVRLTLVTGFLISAGGLLLLSGVAAGDGYASGVLPGMLITSLGCGLSLPALTIAALTGTTGEDAGLGSAVLTSVQQVGGAVGLAALVTLAARHSDNLADSATPQHAATEGFSLALTVTAALLVLGAGLAATLLGQNQQAGHTVDTRETSADQG</sequence>
<keyword evidence="6 8" id="KW-0472">Membrane</keyword>
<dbReference type="PROSITE" id="PS50850">
    <property type="entry name" value="MFS"/>
    <property type="match status" value="1"/>
</dbReference>
<name>A0A5D4JN78_9ACTN</name>
<evidence type="ECO:0000256" key="2">
    <source>
        <dbReference type="ARBA" id="ARBA00022448"/>
    </source>
</evidence>
<evidence type="ECO:0000256" key="1">
    <source>
        <dbReference type="ARBA" id="ARBA00004651"/>
    </source>
</evidence>
<dbReference type="AlphaFoldDB" id="A0A5D4JN78"/>
<evidence type="ECO:0000256" key="3">
    <source>
        <dbReference type="ARBA" id="ARBA00022475"/>
    </source>
</evidence>
<feature type="domain" description="Major facilitator superfamily (MFS) profile" evidence="9">
    <location>
        <begin position="20"/>
        <end position="472"/>
    </location>
</feature>
<feature type="transmembrane region" description="Helical" evidence="8">
    <location>
        <begin position="339"/>
        <end position="360"/>
    </location>
</feature>
<keyword evidence="2" id="KW-0813">Transport</keyword>
<dbReference type="Pfam" id="PF07690">
    <property type="entry name" value="MFS_1"/>
    <property type="match status" value="1"/>
</dbReference>
<dbReference type="PRINTS" id="PR01036">
    <property type="entry name" value="TCRTETB"/>
</dbReference>
<feature type="transmembrane region" description="Helical" evidence="8">
    <location>
        <begin position="276"/>
        <end position="299"/>
    </location>
</feature>
<reference evidence="10 11" key="1">
    <citation type="submission" date="2019-08" db="EMBL/GenBank/DDBJ databases">
        <title>Draft genome for granaticin producer strain Streptomyces parvus C05.</title>
        <authorList>
            <person name="Gonzalez-Pimentel J.L."/>
        </authorList>
    </citation>
    <scope>NUCLEOTIDE SEQUENCE [LARGE SCALE GENOMIC DNA]</scope>
    <source>
        <strain evidence="10 11">C05</strain>
    </source>
</reference>
<dbReference type="InterPro" id="IPR020846">
    <property type="entry name" value="MFS_dom"/>
</dbReference>
<evidence type="ECO:0000256" key="8">
    <source>
        <dbReference type="SAM" id="Phobius"/>
    </source>
</evidence>
<feature type="transmembrane region" description="Helical" evidence="8">
    <location>
        <begin position="232"/>
        <end position="255"/>
    </location>
</feature>
<feature type="transmembrane region" description="Helical" evidence="8">
    <location>
        <begin position="21"/>
        <end position="42"/>
    </location>
</feature>
<feature type="transmembrane region" description="Helical" evidence="8">
    <location>
        <begin position="404"/>
        <end position="426"/>
    </location>
</feature>
<evidence type="ECO:0000256" key="5">
    <source>
        <dbReference type="ARBA" id="ARBA00022989"/>
    </source>
</evidence>
<protein>
    <submittedName>
        <fullName evidence="10">MFS transporter</fullName>
    </submittedName>
</protein>
<dbReference type="PANTHER" id="PTHR42718">
    <property type="entry name" value="MAJOR FACILITATOR SUPERFAMILY MULTIDRUG TRANSPORTER MFSC"/>
    <property type="match status" value="1"/>
</dbReference>
<feature type="transmembrane region" description="Helical" evidence="8">
    <location>
        <begin position="446"/>
        <end position="468"/>
    </location>
</feature>
<feature type="transmembrane region" description="Helical" evidence="8">
    <location>
        <begin position="86"/>
        <end position="105"/>
    </location>
</feature>
<dbReference type="GO" id="GO:0046677">
    <property type="term" value="P:response to antibiotic"/>
    <property type="evidence" value="ECO:0007669"/>
    <property type="project" value="UniProtKB-KW"/>
</dbReference>
<feature type="transmembrane region" description="Helical" evidence="8">
    <location>
        <begin position="305"/>
        <end position="327"/>
    </location>
</feature>
<dbReference type="Gene3D" id="1.20.1720.10">
    <property type="entry name" value="Multidrug resistance protein D"/>
    <property type="match status" value="2"/>
</dbReference>
<feature type="transmembrane region" description="Helical" evidence="8">
    <location>
        <begin position="372"/>
        <end position="392"/>
    </location>
</feature>
<evidence type="ECO:0000256" key="6">
    <source>
        <dbReference type="ARBA" id="ARBA00023136"/>
    </source>
</evidence>
<dbReference type="GO" id="GO:0022857">
    <property type="term" value="F:transmembrane transporter activity"/>
    <property type="evidence" value="ECO:0007669"/>
    <property type="project" value="InterPro"/>
</dbReference>
<keyword evidence="11" id="KW-1185">Reference proteome</keyword>
<proteinExistence type="predicted"/>
<accession>A0A5D4JN78</accession>
<keyword evidence="7" id="KW-0046">Antibiotic resistance</keyword>
<evidence type="ECO:0000259" key="9">
    <source>
        <dbReference type="PROSITE" id="PS50850"/>
    </source>
</evidence>
<evidence type="ECO:0000256" key="4">
    <source>
        <dbReference type="ARBA" id="ARBA00022692"/>
    </source>
</evidence>
<comment type="caution">
    <text evidence="10">The sequence shown here is derived from an EMBL/GenBank/DDBJ whole genome shotgun (WGS) entry which is preliminary data.</text>
</comment>
<dbReference type="CDD" id="cd17321">
    <property type="entry name" value="MFS_MMR_MDR_like"/>
    <property type="match status" value="1"/>
</dbReference>
<keyword evidence="4 8" id="KW-0812">Transmembrane</keyword>
<dbReference type="Proteomes" id="UP000323242">
    <property type="component" value="Unassembled WGS sequence"/>
</dbReference>
<evidence type="ECO:0000256" key="7">
    <source>
        <dbReference type="ARBA" id="ARBA00023251"/>
    </source>
</evidence>
<feature type="transmembrane region" description="Helical" evidence="8">
    <location>
        <begin position="54"/>
        <end position="74"/>
    </location>
</feature>
<feature type="transmembrane region" description="Helical" evidence="8">
    <location>
        <begin position="173"/>
        <end position="196"/>
    </location>
</feature>
<feature type="transmembrane region" description="Helical" evidence="8">
    <location>
        <begin position="148"/>
        <end position="167"/>
    </location>
</feature>
<dbReference type="InterPro" id="IPR011701">
    <property type="entry name" value="MFS"/>
</dbReference>
<dbReference type="SUPFAM" id="SSF103473">
    <property type="entry name" value="MFS general substrate transporter"/>
    <property type="match status" value="1"/>
</dbReference>
<evidence type="ECO:0000313" key="11">
    <source>
        <dbReference type="Proteomes" id="UP000323242"/>
    </source>
</evidence>
<gene>
    <name evidence="10" type="ORF">FY004_00280</name>
</gene>
<comment type="subcellular location">
    <subcellularLocation>
        <location evidence="1">Cell membrane</location>
        <topology evidence="1">Multi-pass membrane protein</topology>
    </subcellularLocation>
</comment>
<dbReference type="PANTHER" id="PTHR42718:SF46">
    <property type="entry name" value="BLR6921 PROTEIN"/>
    <property type="match status" value="1"/>
</dbReference>
<feature type="transmembrane region" description="Helical" evidence="8">
    <location>
        <begin position="117"/>
        <end position="136"/>
    </location>
</feature>
<dbReference type="GO" id="GO:0005886">
    <property type="term" value="C:plasma membrane"/>
    <property type="evidence" value="ECO:0007669"/>
    <property type="project" value="UniProtKB-SubCell"/>
</dbReference>
<evidence type="ECO:0000313" key="10">
    <source>
        <dbReference type="EMBL" id="TYR66548.1"/>
    </source>
</evidence>